<dbReference type="AlphaFoldDB" id="A0A1Y1BKK0"/>
<name>A0A1Y1BKK0_9BURK</name>
<reference evidence="1 2" key="1">
    <citation type="journal article" date="2017" name="Genome Announc.">
        <title>Complete Genome Sequence of Burkholderia stabilis FERMP-21014.</title>
        <authorList>
            <person name="Konishi K."/>
            <person name="Kumagai T."/>
            <person name="Sakasegawa S."/>
            <person name="Tamura T."/>
        </authorList>
    </citation>
    <scope>NUCLEOTIDE SEQUENCE [LARGE SCALE GENOMIC DNA]</scope>
    <source>
        <strain evidence="1 2">FERMP-21014</strain>
    </source>
</reference>
<dbReference type="EMBL" id="AP018112">
    <property type="protein sequence ID" value="BAX60472.1"/>
    <property type="molecule type" value="Genomic_DNA"/>
</dbReference>
<accession>A0A1Y1BKK0</accession>
<proteinExistence type="predicted"/>
<sequence>MHCATDHIIAAPQTDRAAFIDAVVGDCLRMLGVGA</sequence>
<evidence type="ECO:0000313" key="2">
    <source>
        <dbReference type="Proteomes" id="UP000218432"/>
    </source>
</evidence>
<evidence type="ECO:0000313" key="1">
    <source>
        <dbReference type="EMBL" id="BAX60472.1"/>
    </source>
</evidence>
<gene>
    <name evidence="1" type="ORF">BSFP_033330</name>
</gene>
<dbReference type="Proteomes" id="UP000218432">
    <property type="component" value="Chromosome 2"/>
</dbReference>
<protein>
    <submittedName>
        <fullName evidence="1">Uncharacterized protein</fullName>
    </submittedName>
</protein>
<organism evidence="1 2">
    <name type="scientific">Burkholderia stabilis</name>
    <dbReference type="NCBI Taxonomy" id="95485"/>
    <lineage>
        <taxon>Bacteria</taxon>
        <taxon>Pseudomonadati</taxon>
        <taxon>Pseudomonadota</taxon>
        <taxon>Betaproteobacteria</taxon>
        <taxon>Burkholderiales</taxon>
        <taxon>Burkholderiaceae</taxon>
        <taxon>Burkholderia</taxon>
        <taxon>Burkholderia cepacia complex</taxon>
    </lineage>
</organism>